<dbReference type="Proteomes" id="UP000824540">
    <property type="component" value="Unassembled WGS sequence"/>
</dbReference>
<accession>A0A8T2NEW0</accession>
<dbReference type="EMBL" id="JAFBMS010000061">
    <property type="protein sequence ID" value="KAG9338809.1"/>
    <property type="molecule type" value="Genomic_DNA"/>
</dbReference>
<evidence type="ECO:0000313" key="3">
    <source>
        <dbReference type="Proteomes" id="UP000824540"/>
    </source>
</evidence>
<feature type="compositionally biased region" description="Polar residues" evidence="1">
    <location>
        <begin position="66"/>
        <end position="75"/>
    </location>
</feature>
<gene>
    <name evidence="2" type="ORF">JZ751_025246</name>
</gene>
<organism evidence="2 3">
    <name type="scientific">Albula glossodonta</name>
    <name type="common">roundjaw bonefish</name>
    <dbReference type="NCBI Taxonomy" id="121402"/>
    <lineage>
        <taxon>Eukaryota</taxon>
        <taxon>Metazoa</taxon>
        <taxon>Chordata</taxon>
        <taxon>Craniata</taxon>
        <taxon>Vertebrata</taxon>
        <taxon>Euteleostomi</taxon>
        <taxon>Actinopterygii</taxon>
        <taxon>Neopterygii</taxon>
        <taxon>Teleostei</taxon>
        <taxon>Albuliformes</taxon>
        <taxon>Albulidae</taxon>
        <taxon>Albula</taxon>
    </lineage>
</organism>
<sequence length="75" mass="8379">MSVSVSVSVSVSMSLSVQEKGWTRHRGRAGEGTRSPTWRLEVTSPHHLPLPPSDTYTLTEGEKTVWKTQQSNFTH</sequence>
<evidence type="ECO:0000313" key="2">
    <source>
        <dbReference type="EMBL" id="KAG9338809.1"/>
    </source>
</evidence>
<name>A0A8T2NEW0_9TELE</name>
<reference evidence="2" key="1">
    <citation type="thesis" date="2021" institute="BYU ScholarsArchive" country="Provo, UT, USA">
        <title>Applications of and Algorithms for Genome Assembly and Genomic Analyses with an Emphasis on Marine Teleosts.</title>
        <authorList>
            <person name="Pickett B.D."/>
        </authorList>
    </citation>
    <scope>NUCLEOTIDE SEQUENCE</scope>
    <source>
        <strain evidence="2">HI-2016</strain>
    </source>
</reference>
<dbReference type="AlphaFoldDB" id="A0A8T2NEW0"/>
<feature type="region of interest" description="Disordered" evidence="1">
    <location>
        <begin position="18"/>
        <end position="75"/>
    </location>
</feature>
<protein>
    <submittedName>
        <fullName evidence="2">Uncharacterized protein</fullName>
    </submittedName>
</protein>
<keyword evidence="3" id="KW-1185">Reference proteome</keyword>
<evidence type="ECO:0000256" key="1">
    <source>
        <dbReference type="SAM" id="MobiDB-lite"/>
    </source>
</evidence>
<proteinExistence type="predicted"/>
<comment type="caution">
    <text evidence="2">The sequence shown here is derived from an EMBL/GenBank/DDBJ whole genome shotgun (WGS) entry which is preliminary data.</text>
</comment>